<name>A0A564G350_9HYPH</name>
<organism evidence="2 3">
    <name type="scientific">Methylobacterium dankookense</name>
    <dbReference type="NCBI Taxonomy" id="560405"/>
    <lineage>
        <taxon>Bacteria</taxon>
        <taxon>Pseudomonadati</taxon>
        <taxon>Pseudomonadota</taxon>
        <taxon>Alphaproteobacteria</taxon>
        <taxon>Hyphomicrobiales</taxon>
        <taxon>Methylobacteriaceae</taxon>
        <taxon>Methylobacterium</taxon>
    </lineage>
</organism>
<evidence type="ECO:0008006" key="5">
    <source>
        <dbReference type="Google" id="ProtNLM"/>
    </source>
</evidence>
<sequence>MYGGMKSRNLQGPIAAKILLRTSSPGFGCMAVRLSRDGLLLMSERAKDLPLWFLVALAPSFEPTPCAVVWQNGDVIRVAVFDGAELLRAECA</sequence>
<dbReference type="Proteomes" id="UP001055303">
    <property type="component" value="Unassembled WGS sequence"/>
</dbReference>
<reference evidence="1" key="2">
    <citation type="journal article" date="2021" name="Front. Microbiol.">
        <title>Comprehensive Comparative Genomics and Phenotyping of Methylobacterium Species.</title>
        <authorList>
            <person name="Alessa O."/>
            <person name="Ogura Y."/>
            <person name="Fujitani Y."/>
            <person name="Takami H."/>
            <person name="Hayashi T."/>
            <person name="Sahin N."/>
            <person name="Tani A."/>
        </authorList>
    </citation>
    <scope>NUCLEOTIDE SEQUENCE</scope>
    <source>
        <strain evidence="1">DSM 22415</strain>
    </source>
</reference>
<keyword evidence="4" id="KW-1185">Reference proteome</keyword>
<accession>A0A564G350</accession>
<dbReference type="Proteomes" id="UP000401717">
    <property type="component" value="Unassembled WGS sequence"/>
</dbReference>
<reference evidence="2 3" key="1">
    <citation type="submission" date="2019-06" db="EMBL/GenBank/DDBJ databases">
        <authorList>
            <person name="Rodrigo-Torres L."/>
            <person name="Arahal R. D."/>
            <person name="Lucena T."/>
        </authorList>
    </citation>
    <scope>NUCLEOTIDE SEQUENCE [LARGE SCALE GENOMIC DNA]</scope>
    <source>
        <strain evidence="2 3">SW08-7</strain>
    </source>
</reference>
<dbReference type="RefSeq" id="WP_144766758.1">
    <property type="nucleotide sequence ID" value="NZ_BPQI01000019.1"/>
</dbReference>
<proteinExistence type="predicted"/>
<protein>
    <recommendedName>
        <fullName evidence="5">PilZ domain-containing protein</fullName>
    </recommendedName>
</protein>
<dbReference type="EMBL" id="BPQI01000019">
    <property type="protein sequence ID" value="GJD55170.1"/>
    <property type="molecule type" value="Genomic_DNA"/>
</dbReference>
<evidence type="ECO:0000313" key="3">
    <source>
        <dbReference type="Proteomes" id="UP000401717"/>
    </source>
</evidence>
<dbReference type="AlphaFoldDB" id="A0A564G350"/>
<reference evidence="1" key="3">
    <citation type="submission" date="2021-08" db="EMBL/GenBank/DDBJ databases">
        <authorList>
            <person name="Tani A."/>
            <person name="Ola A."/>
            <person name="Ogura Y."/>
            <person name="Katsura K."/>
            <person name="Hayashi T."/>
        </authorList>
    </citation>
    <scope>NUCLEOTIDE SEQUENCE</scope>
    <source>
        <strain evidence="1">DSM 22415</strain>
    </source>
</reference>
<evidence type="ECO:0000313" key="1">
    <source>
        <dbReference type="EMBL" id="GJD55170.1"/>
    </source>
</evidence>
<dbReference type="OrthoDB" id="7188320at2"/>
<dbReference type="EMBL" id="CABFVH010000032">
    <property type="protein sequence ID" value="VUF14390.1"/>
    <property type="molecule type" value="Genomic_DNA"/>
</dbReference>
<gene>
    <name evidence="1" type="ORF">IFDJLNFL_1052</name>
    <name evidence="2" type="ORF">MTDSW087_04111</name>
</gene>
<evidence type="ECO:0000313" key="4">
    <source>
        <dbReference type="Proteomes" id="UP001055303"/>
    </source>
</evidence>
<evidence type="ECO:0000313" key="2">
    <source>
        <dbReference type="EMBL" id="VUF14390.1"/>
    </source>
</evidence>